<keyword evidence="2" id="KW-0347">Helicase</keyword>
<evidence type="ECO:0000313" key="3">
    <source>
        <dbReference type="Proteomes" id="UP000265520"/>
    </source>
</evidence>
<keyword evidence="3" id="KW-1185">Reference proteome</keyword>
<keyword evidence="2" id="KW-0238">DNA-binding</keyword>
<dbReference type="Proteomes" id="UP000265520">
    <property type="component" value="Unassembled WGS sequence"/>
</dbReference>
<protein>
    <submittedName>
        <fullName evidence="2">Chromodomain-helicase-DNA-binding family protein</fullName>
    </submittedName>
</protein>
<accession>A0A392P983</accession>
<proteinExistence type="predicted"/>
<dbReference type="EMBL" id="LXQA010068535">
    <property type="protein sequence ID" value="MCI08302.1"/>
    <property type="molecule type" value="Genomic_DNA"/>
</dbReference>
<keyword evidence="2" id="KW-0067">ATP-binding</keyword>
<sequence length="171" mass="18802">MVKERLAQRNAVKESHPAEGLLGTESPVHPPVIAKDGDLGAEPIHSVQEGTSIDIEDNKNTHLSEAQNSNAERIEKISKHQMSHHFDVSVNNPGRSLSEFLPPNYHNKGRINLTNSMPSNNLLPVLGLCAPNANQIESSEGNTSKLNWRQNRHVARQEFPFSLAPCTGTSM</sequence>
<dbReference type="AlphaFoldDB" id="A0A392P983"/>
<dbReference type="GO" id="GO:0004386">
    <property type="term" value="F:helicase activity"/>
    <property type="evidence" value="ECO:0007669"/>
    <property type="project" value="UniProtKB-KW"/>
</dbReference>
<reference evidence="2 3" key="1">
    <citation type="journal article" date="2018" name="Front. Plant Sci.">
        <title>Red Clover (Trifolium pratense) and Zigzag Clover (T. medium) - A Picture of Genomic Similarities and Differences.</title>
        <authorList>
            <person name="Dluhosova J."/>
            <person name="Istvanek J."/>
            <person name="Nedelnik J."/>
            <person name="Repkova J."/>
        </authorList>
    </citation>
    <scope>NUCLEOTIDE SEQUENCE [LARGE SCALE GENOMIC DNA]</scope>
    <source>
        <strain evidence="3">cv. 10/8</strain>
        <tissue evidence="2">Leaf</tissue>
    </source>
</reference>
<evidence type="ECO:0000313" key="2">
    <source>
        <dbReference type="EMBL" id="MCI08302.1"/>
    </source>
</evidence>
<feature type="compositionally biased region" description="Basic and acidic residues" evidence="1">
    <location>
        <begin position="1"/>
        <end position="17"/>
    </location>
</feature>
<feature type="non-terminal residue" evidence="2">
    <location>
        <position position="171"/>
    </location>
</feature>
<organism evidence="2 3">
    <name type="scientific">Trifolium medium</name>
    <dbReference type="NCBI Taxonomy" id="97028"/>
    <lineage>
        <taxon>Eukaryota</taxon>
        <taxon>Viridiplantae</taxon>
        <taxon>Streptophyta</taxon>
        <taxon>Embryophyta</taxon>
        <taxon>Tracheophyta</taxon>
        <taxon>Spermatophyta</taxon>
        <taxon>Magnoliopsida</taxon>
        <taxon>eudicotyledons</taxon>
        <taxon>Gunneridae</taxon>
        <taxon>Pentapetalae</taxon>
        <taxon>rosids</taxon>
        <taxon>fabids</taxon>
        <taxon>Fabales</taxon>
        <taxon>Fabaceae</taxon>
        <taxon>Papilionoideae</taxon>
        <taxon>50 kb inversion clade</taxon>
        <taxon>NPAAA clade</taxon>
        <taxon>Hologalegina</taxon>
        <taxon>IRL clade</taxon>
        <taxon>Trifolieae</taxon>
        <taxon>Trifolium</taxon>
    </lineage>
</organism>
<keyword evidence="2" id="KW-0378">Hydrolase</keyword>
<name>A0A392P983_9FABA</name>
<keyword evidence="2" id="KW-0547">Nucleotide-binding</keyword>
<evidence type="ECO:0000256" key="1">
    <source>
        <dbReference type="SAM" id="MobiDB-lite"/>
    </source>
</evidence>
<dbReference type="GO" id="GO:0003677">
    <property type="term" value="F:DNA binding"/>
    <property type="evidence" value="ECO:0007669"/>
    <property type="project" value="UniProtKB-KW"/>
</dbReference>
<feature type="region of interest" description="Disordered" evidence="1">
    <location>
        <begin position="1"/>
        <end position="38"/>
    </location>
</feature>
<comment type="caution">
    <text evidence="2">The sequence shown here is derived from an EMBL/GenBank/DDBJ whole genome shotgun (WGS) entry which is preliminary data.</text>
</comment>